<dbReference type="Proteomes" id="UP000320209">
    <property type="component" value="Unassembled WGS sequence"/>
</dbReference>
<keyword evidence="1" id="KW-1133">Transmembrane helix</keyword>
<evidence type="ECO:0000256" key="1">
    <source>
        <dbReference type="SAM" id="Phobius"/>
    </source>
</evidence>
<proteinExistence type="predicted"/>
<keyword evidence="1" id="KW-0812">Transmembrane</keyword>
<name>A0A543AAN7_9ACTN</name>
<comment type="caution">
    <text evidence="2">The sequence shown here is derived from an EMBL/GenBank/DDBJ whole genome shotgun (WGS) entry which is preliminary data.</text>
</comment>
<reference evidence="2 3" key="1">
    <citation type="submission" date="2019-06" db="EMBL/GenBank/DDBJ databases">
        <title>Sequencing the genomes of 1000 actinobacteria strains.</title>
        <authorList>
            <person name="Klenk H.-P."/>
        </authorList>
    </citation>
    <scope>NUCLEOTIDE SEQUENCE [LARGE SCALE GENOMIC DNA]</scope>
    <source>
        <strain evidence="2 3">DSM 25218</strain>
    </source>
</reference>
<evidence type="ECO:0000313" key="3">
    <source>
        <dbReference type="Proteomes" id="UP000320209"/>
    </source>
</evidence>
<accession>A0A543AAN7</accession>
<sequence length="215" mass="22557">MRYLPLYSDQVGSVGRILIGAVILTAIAVGIGVLTLKDDKPKTTEVKGDLSTADTTTMHVRRGAFCDRVAKADVSDALGGAASEKKAYNDGDQTTISGDVSDVAQEYGCIWTGPKDSATSARAWVFAPPVTKDWATQMTKSVPKGCKAAAKPAYGKPSVALTCTDSKKQPKAMFRGLFGDAWLSCELTGKAGESAASLQKRASRWCLVTADAASA</sequence>
<evidence type="ECO:0000313" key="2">
    <source>
        <dbReference type="EMBL" id="TQL69668.1"/>
    </source>
</evidence>
<dbReference type="EMBL" id="VFOV01000001">
    <property type="protein sequence ID" value="TQL69668.1"/>
    <property type="molecule type" value="Genomic_DNA"/>
</dbReference>
<keyword evidence="3" id="KW-1185">Reference proteome</keyword>
<keyword evidence="1" id="KW-0472">Membrane</keyword>
<dbReference type="AlphaFoldDB" id="A0A543AAN7"/>
<protein>
    <submittedName>
        <fullName evidence="2">Uncharacterized protein</fullName>
    </submittedName>
</protein>
<gene>
    <name evidence="2" type="ORF">FB381_3581</name>
</gene>
<feature type="transmembrane region" description="Helical" evidence="1">
    <location>
        <begin position="14"/>
        <end position="36"/>
    </location>
</feature>
<organism evidence="2 3">
    <name type="scientific">Nocardioides albertanoniae</name>
    <dbReference type="NCBI Taxonomy" id="1175486"/>
    <lineage>
        <taxon>Bacteria</taxon>
        <taxon>Bacillati</taxon>
        <taxon>Actinomycetota</taxon>
        <taxon>Actinomycetes</taxon>
        <taxon>Propionibacteriales</taxon>
        <taxon>Nocardioidaceae</taxon>
        <taxon>Nocardioides</taxon>
    </lineage>
</organism>